<comment type="subunit">
    <text evidence="3">Homodimer.</text>
</comment>
<feature type="domain" description="Acyl-CoA dehydrogenase/oxidase N-terminal" evidence="11">
    <location>
        <begin position="6"/>
        <end position="124"/>
    </location>
</feature>
<dbReference type="Gene3D" id="1.10.540.10">
    <property type="entry name" value="Acyl-CoA dehydrogenase/oxidase, N-terminal domain"/>
    <property type="match status" value="1"/>
</dbReference>
<evidence type="ECO:0000313" key="13">
    <source>
        <dbReference type="Proteomes" id="UP001366166"/>
    </source>
</evidence>
<dbReference type="KEGG" id="dmp:FAK_16950"/>
<comment type="similarity">
    <text evidence="2 8">Belongs to the acyl-CoA dehydrogenase family.</text>
</comment>
<comment type="cofactor">
    <cofactor evidence="1 8">
        <name>FAD</name>
        <dbReference type="ChEBI" id="CHEBI:57692"/>
    </cofactor>
</comment>
<dbReference type="Gene3D" id="2.40.110.10">
    <property type="entry name" value="Butyryl-CoA Dehydrogenase, subunit A, domain 2"/>
    <property type="match status" value="1"/>
</dbReference>
<dbReference type="InterPro" id="IPR050741">
    <property type="entry name" value="Acyl-CoA_dehydrogenase"/>
</dbReference>
<dbReference type="SUPFAM" id="SSF47203">
    <property type="entry name" value="Acyl-CoA dehydrogenase C-terminal domain-like"/>
    <property type="match status" value="1"/>
</dbReference>
<evidence type="ECO:0000256" key="1">
    <source>
        <dbReference type="ARBA" id="ARBA00001974"/>
    </source>
</evidence>
<dbReference type="FunFam" id="2.40.110.10:FF:000002">
    <property type="entry name" value="Acyl-CoA dehydrogenase fadE12"/>
    <property type="match status" value="1"/>
</dbReference>
<evidence type="ECO:0000259" key="11">
    <source>
        <dbReference type="Pfam" id="PF02771"/>
    </source>
</evidence>
<dbReference type="Proteomes" id="UP001366166">
    <property type="component" value="Chromosome"/>
</dbReference>
<evidence type="ECO:0000256" key="2">
    <source>
        <dbReference type="ARBA" id="ARBA00009347"/>
    </source>
</evidence>
<dbReference type="GO" id="GO:0033539">
    <property type="term" value="P:fatty acid beta-oxidation using acyl-CoA dehydrogenase"/>
    <property type="evidence" value="ECO:0007669"/>
    <property type="project" value="TreeGrafter"/>
</dbReference>
<comment type="subunit">
    <text evidence="4">Homotetramer.</text>
</comment>
<dbReference type="AlphaFoldDB" id="A0AAU9EJ46"/>
<keyword evidence="13" id="KW-1185">Reference proteome</keyword>
<keyword evidence="6 8" id="KW-0274">FAD</keyword>
<name>A0AAU9EJ46_9BACT</name>
<keyword evidence="7 8" id="KW-0560">Oxidoreductase</keyword>
<keyword evidence="5 8" id="KW-0285">Flavoprotein</keyword>
<dbReference type="Pfam" id="PF00441">
    <property type="entry name" value="Acyl-CoA_dh_1"/>
    <property type="match status" value="1"/>
</dbReference>
<evidence type="ECO:0000256" key="7">
    <source>
        <dbReference type="ARBA" id="ARBA00023002"/>
    </source>
</evidence>
<dbReference type="InterPro" id="IPR037069">
    <property type="entry name" value="AcylCoA_DH/ox_N_sf"/>
</dbReference>
<evidence type="ECO:0000256" key="8">
    <source>
        <dbReference type="RuleBase" id="RU362125"/>
    </source>
</evidence>
<gene>
    <name evidence="12" type="ORF">FAK_16950</name>
</gene>
<evidence type="ECO:0000259" key="9">
    <source>
        <dbReference type="Pfam" id="PF00441"/>
    </source>
</evidence>
<reference evidence="13" key="1">
    <citation type="journal article" date="2023" name="Arch. Microbiol.">
        <title>Desulfoferula mesophilus gen. nov. sp. nov., a mesophilic sulfate-reducing bacterium isolated from a brackish lake sediment.</title>
        <authorList>
            <person name="Watanabe T."/>
            <person name="Yabe T."/>
            <person name="Tsuji J.M."/>
            <person name="Fukui M."/>
        </authorList>
    </citation>
    <scope>NUCLEOTIDE SEQUENCE [LARGE SCALE GENOMIC DNA]</scope>
    <source>
        <strain evidence="13">12FAK</strain>
    </source>
</reference>
<dbReference type="PANTHER" id="PTHR48083:SF13">
    <property type="entry name" value="ACYL-COA DEHYDROGENASE FAMILY MEMBER 11"/>
    <property type="match status" value="1"/>
</dbReference>
<feature type="domain" description="Acyl-CoA oxidase/dehydrogenase middle" evidence="10">
    <location>
        <begin position="128"/>
        <end position="216"/>
    </location>
</feature>
<dbReference type="SUPFAM" id="SSF56645">
    <property type="entry name" value="Acyl-CoA dehydrogenase NM domain-like"/>
    <property type="match status" value="1"/>
</dbReference>
<dbReference type="GO" id="GO:0005737">
    <property type="term" value="C:cytoplasm"/>
    <property type="evidence" value="ECO:0007669"/>
    <property type="project" value="TreeGrafter"/>
</dbReference>
<evidence type="ECO:0000256" key="6">
    <source>
        <dbReference type="ARBA" id="ARBA00022827"/>
    </source>
</evidence>
<dbReference type="InterPro" id="IPR036250">
    <property type="entry name" value="AcylCo_DH-like_C"/>
</dbReference>
<evidence type="ECO:0000256" key="3">
    <source>
        <dbReference type="ARBA" id="ARBA00011738"/>
    </source>
</evidence>
<dbReference type="InterPro" id="IPR009075">
    <property type="entry name" value="AcylCo_DH/oxidase_C"/>
</dbReference>
<dbReference type="PANTHER" id="PTHR48083">
    <property type="entry name" value="MEDIUM-CHAIN SPECIFIC ACYL-COA DEHYDROGENASE, MITOCHONDRIAL-RELATED"/>
    <property type="match status" value="1"/>
</dbReference>
<dbReference type="EMBL" id="AP028679">
    <property type="protein sequence ID" value="BEQ14629.1"/>
    <property type="molecule type" value="Genomic_DNA"/>
</dbReference>
<evidence type="ECO:0000259" key="10">
    <source>
        <dbReference type="Pfam" id="PF02770"/>
    </source>
</evidence>
<dbReference type="InterPro" id="IPR009100">
    <property type="entry name" value="AcylCoA_DH/oxidase_NM_dom_sf"/>
</dbReference>
<dbReference type="GO" id="GO:0050660">
    <property type="term" value="F:flavin adenine dinucleotide binding"/>
    <property type="evidence" value="ECO:0007669"/>
    <property type="project" value="InterPro"/>
</dbReference>
<protein>
    <submittedName>
        <fullName evidence="12">Acyl-CoA dehydrogenase</fullName>
    </submittedName>
</protein>
<dbReference type="InterPro" id="IPR006091">
    <property type="entry name" value="Acyl-CoA_Oxase/DH_mid-dom"/>
</dbReference>
<dbReference type="Gene3D" id="1.20.140.10">
    <property type="entry name" value="Butyryl-CoA Dehydrogenase, subunit A, domain 3"/>
    <property type="match status" value="1"/>
</dbReference>
<evidence type="ECO:0000256" key="4">
    <source>
        <dbReference type="ARBA" id="ARBA00011881"/>
    </source>
</evidence>
<feature type="domain" description="Acyl-CoA dehydrogenase/oxidase C-terminal" evidence="9">
    <location>
        <begin position="240"/>
        <end position="392"/>
    </location>
</feature>
<dbReference type="InterPro" id="IPR013786">
    <property type="entry name" value="AcylCoA_DH/ox_N"/>
</dbReference>
<dbReference type="InterPro" id="IPR046373">
    <property type="entry name" value="Acyl-CoA_Oxase/DH_mid-dom_sf"/>
</dbReference>
<dbReference type="Pfam" id="PF02771">
    <property type="entry name" value="Acyl-CoA_dh_N"/>
    <property type="match status" value="1"/>
</dbReference>
<proteinExistence type="inferred from homology"/>
<organism evidence="12 13">
    <name type="scientific">Desulfoferula mesophila</name>
    <dbReference type="NCBI Taxonomy" id="3058419"/>
    <lineage>
        <taxon>Bacteria</taxon>
        <taxon>Pseudomonadati</taxon>
        <taxon>Thermodesulfobacteriota</taxon>
        <taxon>Desulfarculia</taxon>
        <taxon>Desulfarculales</taxon>
        <taxon>Desulfarculaceae</taxon>
        <taxon>Desulfoferula</taxon>
    </lineage>
</organism>
<dbReference type="RefSeq" id="WP_338606333.1">
    <property type="nucleotide sequence ID" value="NZ_AP028679.1"/>
</dbReference>
<evidence type="ECO:0000256" key="5">
    <source>
        <dbReference type="ARBA" id="ARBA00022630"/>
    </source>
</evidence>
<dbReference type="GO" id="GO:0003995">
    <property type="term" value="F:acyl-CoA dehydrogenase activity"/>
    <property type="evidence" value="ECO:0007669"/>
    <property type="project" value="TreeGrafter"/>
</dbReference>
<evidence type="ECO:0000313" key="12">
    <source>
        <dbReference type="EMBL" id="BEQ14629.1"/>
    </source>
</evidence>
<accession>A0AAU9EJ46</accession>
<sequence length="402" mass="44760">MDFQISEDTQTILELINEFVDKELLPLEQDFLHRPWDELMPTLAAKREMVKQMELWAPLHPKEYGGVGLGLVDYGLVCEALARSPLGVFVFGCQAPDAGNIEILIKYGTPEQKEKYLKPLIAGDIRSCFSMTEPEQPGSNPVLMDTTAVKEGGDYVINGHKWFTSSADGASFAIVMAVTNPEAPRHLRASMIIVPTDTPGFNLVRNIPVMGHVGSGWHSHGEILYQSCRVPQANLLGPEGHGFVIAQERLGPGRIHHCMRWIGICNRALEMMCHQALTREISPGQRLADKQIIQAWIAESAAEMRAARLMVLNCAWRIEHYGQKEARQDISLIKFYTAGVMQRVLDRAVQAHGGLGVTDDTVLASWYRGERSARIYDGVDEVHKVSVARRILKQYAAEHGLA</sequence>
<dbReference type="Pfam" id="PF02770">
    <property type="entry name" value="Acyl-CoA_dh_M"/>
    <property type="match status" value="1"/>
</dbReference>